<dbReference type="AlphaFoldDB" id="A7NM73"/>
<dbReference type="STRING" id="383372.Rcas_2549"/>
<dbReference type="PANTHER" id="PTHR43664">
    <property type="entry name" value="MONOAMINE OXIDASE-RELATED"/>
    <property type="match status" value="1"/>
</dbReference>
<dbReference type="Gene3D" id="3.10.129.10">
    <property type="entry name" value="Hotdog Thioesterase"/>
    <property type="match status" value="1"/>
</dbReference>
<accession>A7NM73</accession>
<organism evidence="2 3">
    <name type="scientific">Roseiflexus castenholzii (strain DSM 13941 / HLO8)</name>
    <dbReference type="NCBI Taxonomy" id="383372"/>
    <lineage>
        <taxon>Bacteria</taxon>
        <taxon>Bacillati</taxon>
        <taxon>Chloroflexota</taxon>
        <taxon>Chloroflexia</taxon>
        <taxon>Chloroflexales</taxon>
        <taxon>Roseiflexineae</taxon>
        <taxon>Roseiflexaceae</taxon>
        <taxon>Roseiflexus</taxon>
    </lineage>
</organism>
<dbReference type="InterPro" id="IPR010916">
    <property type="entry name" value="TonB_box_CS"/>
</dbReference>
<evidence type="ECO:0000313" key="2">
    <source>
        <dbReference type="EMBL" id="ABU58628.1"/>
    </source>
</evidence>
<protein>
    <submittedName>
        <fullName evidence="2">MaoC domain protein dehydratase</fullName>
    </submittedName>
</protein>
<dbReference type="eggNOG" id="COG2030">
    <property type="taxonomic scope" value="Bacteria"/>
</dbReference>
<keyword evidence="3" id="KW-1185">Reference proteome</keyword>
<dbReference type="InterPro" id="IPR029069">
    <property type="entry name" value="HotDog_dom_sf"/>
</dbReference>
<dbReference type="Proteomes" id="UP000000263">
    <property type="component" value="Chromosome"/>
</dbReference>
<reference evidence="2 3" key="1">
    <citation type="submission" date="2007-08" db="EMBL/GenBank/DDBJ databases">
        <title>Complete sequence of Roseiflexus castenholzii DSM 13941.</title>
        <authorList>
            <consortium name="US DOE Joint Genome Institute"/>
            <person name="Copeland A."/>
            <person name="Lucas S."/>
            <person name="Lapidus A."/>
            <person name="Barry K."/>
            <person name="Glavina del Rio T."/>
            <person name="Dalin E."/>
            <person name="Tice H."/>
            <person name="Pitluck S."/>
            <person name="Thompson L.S."/>
            <person name="Brettin T."/>
            <person name="Bruce D."/>
            <person name="Detter J.C."/>
            <person name="Han C."/>
            <person name="Tapia R."/>
            <person name="Schmutz J."/>
            <person name="Larimer F."/>
            <person name="Land M."/>
            <person name="Hauser L."/>
            <person name="Kyrpides N."/>
            <person name="Mikhailova N."/>
            <person name="Bryant D.A."/>
            <person name="Hanada S."/>
            <person name="Tsukatani Y."/>
            <person name="Richardson P."/>
        </authorList>
    </citation>
    <scope>NUCLEOTIDE SEQUENCE [LARGE SCALE GENOMIC DNA]</scope>
    <source>
        <strain evidence="3">DSM 13941 / HLO8</strain>
    </source>
</reference>
<name>A7NM73_ROSCS</name>
<dbReference type="InterPro" id="IPR052342">
    <property type="entry name" value="MCH/BMMD"/>
</dbReference>
<proteinExistence type="predicted"/>
<dbReference type="KEGG" id="rca:Rcas_2549"/>
<dbReference type="PANTHER" id="PTHR43664:SF1">
    <property type="entry name" value="BETA-METHYLMALYL-COA DEHYDRATASE"/>
    <property type="match status" value="1"/>
</dbReference>
<dbReference type="PROSITE" id="PS00430">
    <property type="entry name" value="TONB_DEPENDENT_REC_1"/>
    <property type="match status" value="1"/>
</dbReference>
<dbReference type="SUPFAM" id="SSF54637">
    <property type="entry name" value="Thioesterase/thiol ester dehydrase-isomerase"/>
    <property type="match status" value="1"/>
</dbReference>
<gene>
    <name evidence="2" type="ordered locus">Rcas_2549</name>
</gene>
<dbReference type="OrthoDB" id="9801625at2"/>
<dbReference type="EMBL" id="CP000804">
    <property type="protein sequence ID" value="ABU58628.1"/>
    <property type="molecule type" value="Genomic_DNA"/>
</dbReference>
<evidence type="ECO:0000313" key="3">
    <source>
        <dbReference type="Proteomes" id="UP000000263"/>
    </source>
</evidence>
<feature type="domain" description="MaoC-like" evidence="1">
    <location>
        <begin position="16"/>
        <end position="114"/>
    </location>
</feature>
<dbReference type="InterPro" id="IPR002539">
    <property type="entry name" value="MaoC-like_dom"/>
</dbReference>
<sequence length="154" mass="17743">MTHKQYFEDYAIGFHRRTMGRTITEADVVLHAGQTGDFYPHHMDAEWCKTQDFGQRIAHGTLIFGVAIGMTAGAINPHAMSYGYDRLRFIRPVFINDTITVEATITEKRNHPRRADHGIVVETIEVFNQHHETLLVCEHLYLVKRRQTSVLAEH</sequence>
<dbReference type="HOGENOM" id="CLU_094876_0_0_0"/>
<dbReference type="RefSeq" id="WP_012121052.1">
    <property type="nucleotide sequence ID" value="NC_009767.1"/>
</dbReference>
<evidence type="ECO:0000259" key="1">
    <source>
        <dbReference type="Pfam" id="PF01575"/>
    </source>
</evidence>
<dbReference type="Pfam" id="PF01575">
    <property type="entry name" value="MaoC_dehydratas"/>
    <property type="match status" value="1"/>
</dbReference>